<dbReference type="EMBL" id="JAUHPX010000001">
    <property type="protein sequence ID" value="MDN4486884.1"/>
    <property type="molecule type" value="Genomic_DNA"/>
</dbReference>
<organism evidence="1 2">
    <name type="scientific">Demequina lignilytica</name>
    <dbReference type="NCBI Taxonomy" id="3051663"/>
    <lineage>
        <taxon>Bacteria</taxon>
        <taxon>Bacillati</taxon>
        <taxon>Actinomycetota</taxon>
        <taxon>Actinomycetes</taxon>
        <taxon>Micrococcales</taxon>
        <taxon>Demequinaceae</taxon>
        <taxon>Demequina</taxon>
    </lineage>
</organism>
<keyword evidence="2" id="KW-1185">Reference proteome</keyword>
<reference evidence="1" key="1">
    <citation type="submission" date="2023-06" db="EMBL/GenBank/DDBJ databases">
        <title>Sysu t00039.</title>
        <authorList>
            <person name="Gao L."/>
            <person name="Fang B.-Z."/>
            <person name="Li W.-J."/>
        </authorList>
    </citation>
    <scope>NUCLEOTIDE SEQUENCE</scope>
    <source>
        <strain evidence="1">SYSU T00039</strain>
    </source>
</reference>
<dbReference type="GO" id="GO:0047617">
    <property type="term" value="F:fatty acyl-CoA hydrolase activity"/>
    <property type="evidence" value="ECO:0007669"/>
    <property type="project" value="TreeGrafter"/>
</dbReference>
<evidence type="ECO:0000313" key="2">
    <source>
        <dbReference type="Proteomes" id="UP001172737"/>
    </source>
</evidence>
<dbReference type="EC" id="3.1.2.-" evidence="1"/>
<proteinExistence type="predicted"/>
<dbReference type="PANTHER" id="PTHR31793:SF24">
    <property type="entry name" value="LONG-CHAIN ACYL-COA THIOESTERASE FADM"/>
    <property type="match status" value="1"/>
</dbReference>
<dbReference type="Gene3D" id="3.10.129.10">
    <property type="entry name" value="Hotdog Thioesterase"/>
    <property type="match status" value="1"/>
</dbReference>
<accession>A0AAW7M0X5</accession>
<dbReference type="RefSeq" id="WP_301144465.1">
    <property type="nucleotide sequence ID" value="NZ_JAUHPX010000001.1"/>
</dbReference>
<dbReference type="CDD" id="cd00586">
    <property type="entry name" value="4HBT"/>
    <property type="match status" value="1"/>
</dbReference>
<dbReference type="InterPro" id="IPR029069">
    <property type="entry name" value="HotDog_dom_sf"/>
</dbReference>
<gene>
    <name evidence="1" type="ORF">QQX10_01750</name>
</gene>
<protein>
    <submittedName>
        <fullName evidence="1">Thioesterase family protein</fullName>
        <ecNumber evidence="1">3.1.2.-</ecNumber>
    </submittedName>
</protein>
<dbReference type="SUPFAM" id="SSF54637">
    <property type="entry name" value="Thioesterase/thiol ester dehydrase-isomerase"/>
    <property type="match status" value="1"/>
</dbReference>
<dbReference type="PANTHER" id="PTHR31793">
    <property type="entry name" value="4-HYDROXYBENZOYL-COA THIOESTERASE FAMILY MEMBER"/>
    <property type="match status" value="1"/>
</dbReference>
<dbReference type="Proteomes" id="UP001172737">
    <property type="component" value="Unassembled WGS sequence"/>
</dbReference>
<dbReference type="AlphaFoldDB" id="A0AAW7M0X5"/>
<name>A0AAW7M0X5_9MICO</name>
<sequence length="154" mass="17120">MTRITVPVEVRWSDLDANGHVNNVAFLTILEEVRIRHLHVFRSRADQARGRASAVVARHEVEYLAPMPWSERPVRVDLWVSRVGGASIEVCHQIRSPEGDPETTYARAVSVIVYLDPATQRPRGLRADERAAFAELADEPLALRGPVAPAAVAR</sequence>
<comment type="caution">
    <text evidence="1">The sequence shown here is derived from an EMBL/GenBank/DDBJ whole genome shotgun (WGS) entry which is preliminary data.</text>
</comment>
<keyword evidence="1" id="KW-0378">Hydrolase</keyword>
<dbReference type="InterPro" id="IPR050563">
    <property type="entry name" value="4-hydroxybenzoyl-CoA_TE"/>
</dbReference>
<evidence type="ECO:0000313" key="1">
    <source>
        <dbReference type="EMBL" id="MDN4486884.1"/>
    </source>
</evidence>
<dbReference type="Pfam" id="PF13279">
    <property type="entry name" value="4HBT_2"/>
    <property type="match status" value="1"/>
</dbReference>